<dbReference type="RefSeq" id="WP_345863818.1">
    <property type="nucleotide sequence ID" value="NZ_JBDIMF010000001.1"/>
</dbReference>
<dbReference type="InterPro" id="IPR050194">
    <property type="entry name" value="Glycosyltransferase_grp1"/>
</dbReference>
<evidence type="ECO:0000313" key="3">
    <source>
        <dbReference type="EMBL" id="MEN2785591.1"/>
    </source>
</evidence>
<accession>A0ABU9XSB1</accession>
<feature type="domain" description="Glycosyl transferase family 1" evidence="1">
    <location>
        <begin position="200"/>
        <end position="342"/>
    </location>
</feature>
<comment type="caution">
    <text evidence="3">The sequence shown here is derived from an EMBL/GenBank/DDBJ whole genome shotgun (WGS) entry which is preliminary data.</text>
</comment>
<proteinExistence type="predicted"/>
<evidence type="ECO:0000259" key="2">
    <source>
        <dbReference type="Pfam" id="PF13439"/>
    </source>
</evidence>
<evidence type="ECO:0000313" key="4">
    <source>
        <dbReference type="Proteomes" id="UP001404104"/>
    </source>
</evidence>
<dbReference type="Pfam" id="PF00534">
    <property type="entry name" value="Glycos_transf_1"/>
    <property type="match status" value="1"/>
</dbReference>
<dbReference type="EC" id="2.4.-.-" evidence="3"/>
<dbReference type="PANTHER" id="PTHR45947:SF3">
    <property type="entry name" value="SULFOQUINOVOSYL TRANSFERASE SQD2"/>
    <property type="match status" value="1"/>
</dbReference>
<dbReference type="Proteomes" id="UP001404104">
    <property type="component" value="Unassembled WGS sequence"/>
</dbReference>
<gene>
    <name evidence="3" type="ORF">ABC969_04055</name>
</gene>
<dbReference type="GO" id="GO:0016757">
    <property type="term" value="F:glycosyltransferase activity"/>
    <property type="evidence" value="ECO:0007669"/>
    <property type="project" value="UniProtKB-KW"/>
</dbReference>
<name>A0ABU9XSB1_9SPHN</name>
<dbReference type="EMBL" id="JBDIMF010000001">
    <property type="protein sequence ID" value="MEN2785591.1"/>
    <property type="molecule type" value="Genomic_DNA"/>
</dbReference>
<dbReference type="PANTHER" id="PTHR45947">
    <property type="entry name" value="SULFOQUINOVOSYL TRANSFERASE SQD2"/>
    <property type="match status" value="1"/>
</dbReference>
<keyword evidence="4" id="KW-1185">Reference proteome</keyword>
<protein>
    <submittedName>
        <fullName evidence="3">Glycosyltransferase family 4 protein</fullName>
        <ecNumber evidence="3">2.4.-.-</ecNumber>
    </submittedName>
</protein>
<dbReference type="Gene3D" id="3.40.50.2000">
    <property type="entry name" value="Glycogen Phosphorylase B"/>
    <property type="match status" value="2"/>
</dbReference>
<feature type="domain" description="Glycosyltransferase subfamily 4-like N-terminal" evidence="2">
    <location>
        <begin position="25"/>
        <end position="189"/>
    </location>
</feature>
<dbReference type="Pfam" id="PF13439">
    <property type="entry name" value="Glyco_transf_4"/>
    <property type="match status" value="1"/>
</dbReference>
<organism evidence="3 4">
    <name type="scientific">Sphingomonas qilianensis</name>
    <dbReference type="NCBI Taxonomy" id="1736690"/>
    <lineage>
        <taxon>Bacteria</taxon>
        <taxon>Pseudomonadati</taxon>
        <taxon>Pseudomonadota</taxon>
        <taxon>Alphaproteobacteria</taxon>
        <taxon>Sphingomonadales</taxon>
        <taxon>Sphingomonadaceae</taxon>
        <taxon>Sphingomonas</taxon>
    </lineage>
</organism>
<dbReference type="InterPro" id="IPR028098">
    <property type="entry name" value="Glyco_trans_4-like_N"/>
</dbReference>
<sequence>MPAVPALPARPLHIRHVVRQYHPAIGGLEESVALLAQTLNQTPGVTSSVVTLDRQFGDRATPLPAHGEQDGVAITRLPFRGSTRYPLAPRVLGALEGADIVHVHGIDFFFDFLAATRPIHRHALVASTHGGFFHTQFASRAKKVWFNTVTRSSARAYHRLFGSSEQDAATFARIAPGRTMAIENGVDIDKWADAASPVAVPVMIFIGRFSVNKDVPALIRVVAALGAPWRLIIAGQDSDLTAADLARAAAEHHVSDRVTIVSAPDKQAIRALIGQASFIVSASRYEGFGLSAVEGLSAGLTPVLNRIPPFERLVSHTGQGYTAPFADAPATAAVLRMALADLNADRAGHRQRNIAASRAYGWGGVTERFLAEYRMITGSGA</sequence>
<dbReference type="CDD" id="cd03801">
    <property type="entry name" value="GT4_PimA-like"/>
    <property type="match status" value="1"/>
</dbReference>
<dbReference type="InterPro" id="IPR001296">
    <property type="entry name" value="Glyco_trans_1"/>
</dbReference>
<evidence type="ECO:0000259" key="1">
    <source>
        <dbReference type="Pfam" id="PF00534"/>
    </source>
</evidence>
<reference evidence="3 4" key="1">
    <citation type="submission" date="2024-05" db="EMBL/GenBank/DDBJ databases">
        <authorList>
            <person name="Liu Q."/>
            <person name="Xin Y.-H."/>
        </authorList>
    </citation>
    <scope>NUCLEOTIDE SEQUENCE [LARGE SCALE GENOMIC DNA]</scope>
    <source>
        <strain evidence="3 4">CGMCC 1.15349</strain>
    </source>
</reference>
<keyword evidence="3" id="KW-0328">Glycosyltransferase</keyword>
<keyword evidence="3" id="KW-0808">Transferase</keyword>
<dbReference type="SUPFAM" id="SSF53756">
    <property type="entry name" value="UDP-Glycosyltransferase/glycogen phosphorylase"/>
    <property type="match status" value="1"/>
</dbReference>